<evidence type="ECO:0000313" key="2">
    <source>
        <dbReference type="Proteomes" id="UP000622547"/>
    </source>
</evidence>
<accession>A0A8J3UIM2</accession>
<comment type="caution">
    <text evidence="1">The sequence shown here is derived from an EMBL/GenBank/DDBJ whole genome shotgun (WGS) entry which is preliminary data.</text>
</comment>
<evidence type="ECO:0000313" key="1">
    <source>
        <dbReference type="EMBL" id="GII42989.1"/>
    </source>
</evidence>
<protein>
    <submittedName>
        <fullName evidence="1">Uncharacterized protein</fullName>
    </submittedName>
</protein>
<keyword evidence="2" id="KW-1185">Reference proteome</keyword>
<dbReference type="AlphaFoldDB" id="A0A8J3UIM2"/>
<dbReference type="Proteomes" id="UP000622547">
    <property type="component" value="Unassembled WGS sequence"/>
</dbReference>
<reference evidence="1 2" key="1">
    <citation type="submission" date="2021-01" db="EMBL/GenBank/DDBJ databases">
        <title>Whole genome shotgun sequence of Planotetraspora phitsanulokensis NBRC 104273.</title>
        <authorList>
            <person name="Komaki H."/>
            <person name="Tamura T."/>
        </authorList>
    </citation>
    <scope>NUCLEOTIDE SEQUENCE [LARGE SCALE GENOMIC DNA]</scope>
    <source>
        <strain evidence="1 2">NBRC 104273</strain>
    </source>
</reference>
<gene>
    <name evidence="1" type="ORF">Pph01_79920</name>
</gene>
<sequence length="107" mass="11232">MFGLMALTRASEGVESSARPYRDPVATYVTGRKGLSALTTSVDAGAGAADAGEAVIAVPAAAIVSAATRAAVRRERPRSRFMLRRRADALPWGNAVRDMRDAPLCSV</sequence>
<name>A0A8J3UIM2_9ACTN</name>
<dbReference type="EMBL" id="BOOP01000049">
    <property type="protein sequence ID" value="GII42989.1"/>
    <property type="molecule type" value="Genomic_DNA"/>
</dbReference>
<organism evidence="1 2">
    <name type="scientific">Planotetraspora phitsanulokensis</name>
    <dbReference type="NCBI Taxonomy" id="575192"/>
    <lineage>
        <taxon>Bacteria</taxon>
        <taxon>Bacillati</taxon>
        <taxon>Actinomycetota</taxon>
        <taxon>Actinomycetes</taxon>
        <taxon>Streptosporangiales</taxon>
        <taxon>Streptosporangiaceae</taxon>
        <taxon>Planotetraspora</taxon>
    </lineage>
</organism>
<proteinExistence type="predicted"/>